<evidence type="ECO:0000313" key="8">
    <source>
        <dbReference type="Proteomes" id="UP001172457"/>
    </source>
</evidence>
<dbReference type="PANTHER" id="PTHR31973">
    <property type="entry name" value="POLYPROTEIN, PUTATIVE-RELATED"/>
    <property type="match status" value="1"/>
</dbReference>
<reference evidence="7" key="1">
    <citation type="submission" date="2023-03" db="EMBL/GenBank/DDBJ databases">
        <title>Chromosome-scale reference genome and RAD-based genetic map of yellow starthistle (Centaurea solstitialis) reveal putative structural variation and QTLs associated with invader traits.</title>
        <authorList>
            <person name="Reatini B."/>
            <person name="Cang F.A."/>
            <person name="Jiang Q."/>
            <person name="Mckibben M.T.W."/>
            <person name="Barker M.S."/>
            <person name="Rieseberg L.H."/>
            <person name="Dlugosch K.M."/>
        </authorList>
    </citation>
    <scope>NUCLEOTIDE SEQUENCE</scope>
    <source>
        <strain evidence="7">CAN-66</strain>
        <tissue evidence="7">Leaf</tissue>
    </source>
</reference>
<dbReference type="InterPro" id="IPR006564">
    <property type="entry name" value="Znf_PMZ"/>
</dbReference>
<evidence type="ECO:0000256" key="2">
    <source>
        <dbReference type="ARBA" id="ARBA00022771"/>
    </source>
</evidence>
<proteinExistence type="predicted"/>
<feature type="region of interest" description="Disordered" evidence="5">
    <location>
        <begin position="239"/>
        <end position="262"/>
    </location>
</feature>
<keyword evidence="1" id="KW-0479">Metal-binding</keyword>
<sequence>MYDITLHPKELSPLAISHRGVPRQMASIARSQEVKKARSQEVKKSRSHEVKKSRSHEVKKSRSQEVTKSRSHEVTKSRSHEVKKSRRWWEKNNEKWVYTSNEPGHRVKVLPTIQHSVLLSCVQSKCGIDPSYGITKLSYLYNGQVFELNSDQTVYSYLAFAASVNRPATIFVSVHYPVVQQNQGSTSAGVPEIEDEGAEDEEDGDEEEESEEDDDAYCFEENDYDAEVDENHVLHLPGVDSDEEVVPETQPETQPESPPITSYAGRNDFFARPPLLPDVDSEPIVEEEHVPYARSRAISEADVFQTKQEMILALSLKFIEESFQFKVKRSSKTRYEAICIYDTHCQWRMTAVSVGSTGMFVVRSINDNHTCSRTQLHSSHRQANRRVLGHIIVPQLRDSSRTLRGKDIVTDIKRNLKVNISYWQAWRAKAAALCMINGSPAESFTRLPGYFYNLELHNPGTITRIRTDSERRFTMCFAAFGTSIRTFQRNLRPVVVIDGAHLKGRYLGTMFLAVGMDANNRCVPISFGVGRSENNETWTWFLSMFKECVGDIEGMVFISDRAPSIKYAIETVFPNSHHALCCRHLMMNVKARDKRVKHQKKMFWKTCRAYTAETFERRMLCLRAAIPDGASVLDELGPDKWSNAYFPGKRYNILTSNHAESVNAMSRFARKLPIVGLFDYFCESQQEWFSERRKVAAKWNGVLAKIPEQIVKRRKIKSANWTVREIGYGRFEVIDLKRNPTVDFYNSKCECMKWQLSGLPCSHGIAVANYVRLPDCNHLAEEYFKTIKLQSTYAEVIQPAGPPETWVVPSDYRLMTVKPPLIKPKGPGRWGDHNRIPSVGEDRTTPRCSRCQEYGHTRNLCTANIPSQVRREQASGMQENLNTQQSYRHETFDLNVDANIDLNF</sequence>
<dbReference type="PROSITE" id="PS50966">
    <property type="entry name" value="ZF_SWIM"/>
    <property type="match status" value="1"/>
</dbReference>
<dbReference type="PANTHER" id="PTHR31973:SF185">
    <property type="entry name" value="TRANSPOSASE, MUDR, PLANT, MULE TRANSPOSASE DOMAIN-CONTAINING PROTEIN"/>
    <property type="match status" value="1"/>
</dbReference>
<feature type="compositionally biased region" description="Basic and acidic residues" evidence="5">
    <location>
        <begin position="32"/>
        <end position="85"/>
    </location>
</feature>
<evidence type="ECO:0000256" key="5">
    <source>
        <dbReference type="SAM" id="MobiDB-lite"/>
    </source>
</evidence>
<gene>
    <name evidence="7" type="ORF">OSB04_025076</name>
</gene>
<keyword evidence="2 4" id="KW-0863">Zinc-finger</keyword>
<accession>A0AA38SMF0</accession>
<keyword evidence="8" id="KW-1185">Reference proteome</keyword>
<dbReference type="Pfam" id="PF04434">
    <property type="entry name" value="SWIM"/>
    <property type="match status" value="1"/>
</dbReference>
<organism evidence="7 8">
    <name type="scientific">Centaurea solstitialis</name>
    <name type="common">yellow star-thistle</name>
    <dbReference type="NCBI Taxonomy" id="347529"/>
    <lineage>
        <taxon>Eukaryota</taxon>
        <taxon>Viridiplantae</taxon>
        <taxon>Streptophyta</taxon>
        <taxon>Embryophyta</taxon>
        <taxon>Tracheophyta</taxon>
        <taxon>Spermatophyta</taxon>
        <taxon>Magnoliopsida</taxon>
        <taxon>eudicotyledons</taxon>
        <taxon>Gunneridae</taxon>
        <taxon>Pentapetalae</taxon>
        <taxon>asterids</taxon>
        <taxon>campanulids</taxon>
        <taxon>Asterales</taxon>
        <taxon>Asteraceae</taxon>
        <taxon>Carduoideae</taxon>
        <taxon>Cardueae</taxon>
        <taxon>Centaureinae</taxon>
        <taxon>Centaurea</taxon>
    </lineage>
</organism>
<protein>
    <recommendedName>
        <fullName evidence="6">SWIM-type domain-containing protein</fullName>
    </recommendedName>
</protein>
<keyword evidence="3" id="KW-0862">Zinc</keyword>
<dbReference type="Pfam" id="PF10551">
    <property type="entry name" value="MULE"/>
    <property type="match status" value="1"/>
</dbReference>
<dbReference type="SMART" id="SM00575">
    <property type="entry name" value="ZnF_PMZ"/>
    <property type="match status" value="1"/>
</dbReference>
<dbReference type="EMBL" id="JARYMX010000006">
    <property type="protein sequence ID" value="KAJ9545369.1"/>
    <property type="molecule type" value="Genomic_DNA"/>
</dbReference>
<feature type="region of interest" description="Disordered" evidence="5">
    <location>
        <begin position="23"/>
        <end position="85"/>
    </location>
</feature>
<dbReference type="Proteomes" id="UP001172457">
    <property type="component" value="Chromosome 6"/>
</dbReference>
<evidence type="ECO:0000256" key="3">
    <source>
        <dbReference type="ARBA" id="ARBA00022833"/>
    </source>
</evidence>
<dbReference type="GO" id="GO:0008270">
    <property type="term" value="F:zinc ion binding"/>
    <property type="evidence" value="ECO:0007669"/>
    <property type="project" value="UniProtKB-KW"/>
</dbReference>
<name>A0AA38SMF0_9ASTR</name>
<evidence type="ECO:0000259" key="6">
    <source>
        <dbReference type="PROSITE" id="PS50966"/>
    </source>
</evidence>
<evidence type="ECO:0000313" key="7">
    <source>
        <dbReference type="EMBL" id="KAJ9545369.1"/>
    </source>
</evidence>
<dbReference type="InterPro" id="IPR007527">
    <property type="entry name" value="Znf_SWIM"/>
</dbReference>
<evidence type="ECO:0000256" key="4">
    <source>
        <dbReference type="PROSITE-ProRule" id="PRU00325"/>
    </source>
</evidence>
<dbReference type="AlphaFoldDB" id="A0AA38SMF0"/>
<feature type="compositionally biased region" description="Acidic residues" evidence="5">
    <location>
        <begin position="192"/>
        <end position="216"/>
    </location>
</feature>
<feature type="region of interest" description="Disordered" evidence="5">
    <location>
        <begin position="182"/>
        <end position="216"/>
    </location>
</feature>
<dbReference type="InterPro" id="IPR018289">
    <property type="entry name" value="MULE_transposase_dom"/>
</dbReference>
<evidence type="ECO:0000256" key="1">
    <source>
        <dbReference type="ARBA" id="ARBA00022723"/>
    </source>
</evidence>
<comment type="caution">
    <text evidence="7">The sequence shown here is derived from an EMBL/GenBank/DDBJ whole genome shotgun (WGS) entry which is preliminary data.</text>
</comment>
<feature type="domain" description="SWIM-type" evidence="6">
    <location>
        <begin position="731"/>
        <end position="772"/>
    </location>
</feature>